<dbReference type="Proteomes" id="UP000290289">
    <property type="component" value="Chromosome 10"/>
</dbReference>
<proteinExistence type="predicted"/>
<reference evidence="2 3" key="1">
    <citation type="submission" date="2018-10" db="EMBL/GenBank/DDBJ databases">
        <title>A high-quality apple genome assembly.</title>
        <authorList>
            <person name="Hu J."/>
        </authorList>
    </citation>
    <scope>NUCLEOTIDE SEQUENCE [LARGE SCALE GENOMIC DNA]</scope>
    <source>
        <strain evidence="3">cv. HFTH1</strain>
        <tissue evidence="2">Young leaf</tissue>
    </source>
</reference>
<evidence type="ECO:0000313" key="2">
    <source>
        <dbReference type="EMBL" id="RXH88149.1"/>
    </source>
</evidence>
<evidence type="ECO:0000256" key="1">
    <source>
        <dbReference type="SAM" id="Phobius"/>
    </source>
</evidence>
<keyword evidence="1" id="KW-0812">Transmembrane</keyword>
<keyword evidence="3" id="KW-1185">Reference proteome</keyword>
<name>A0A498IXI5_MALDO</name>
<keyword evidence="1" id="KW-0472">Membrane</keyword>
<evidence type="ECO:0000313" key="3">
    <source>
        <dbReference type="Proteomes" id="UP000290289"/>
    </source>
</evidence>
<accession>A0A498IXI5</accession>
<feature type="transmembrane region" description="Helical" evidence="1">
    <location>
        <begin position="54"/>
        <end position="75"/>
    </location>
</feature>
<dbReference type="EMBL" id="RDQH01000336">
    <property type="protein sequence ID" value="RXH88149.1"/>
    <property type="molecule type" value="Genomic_DNA"/>
</dbReference>
<feature type="transmembrane region" description="Helical" evidence="1">
    <location>
        <begin position="29"/>
        <end position="47"/>
    </location>
</feature>
<dbReference type="AlphaFoldDB" id="A0A498IXI5"/>
<comment type="caution">
    <text evidence="2">The sequence shown here is derived from an EMBL/GenBank/DDBJ whole genome shotgun (WGS) entry which is preliminary data.</text>
</comment>
<organism evidence="2 3">
    <name type="scientific">Malus domestica</name>
    <name type="common">Apple</name>
    <name type="synonym">Pyrus malus</name>
    <dbReference type="NCBI Taxonomy" id="3750"/>
    <lineage>
        <taxon>Eukaryota</taxon>
        <taxon>Viridiplantae</taxon>
        <taxon>Streptophyta</taxon>
        <taxon>Embryophyta</taxon>
        <taxon>Tracheophyta</taxon>
        <taxon>Spermatophyta</taxon>
        <taxon>Magnoliopsida</taxon>
        <taxon>eudicotyledons</taxon>
        <taxon>Gunneridae</taxon>
        <taxon>Pentapetalae</taxon>
        <taxon>rosids</taxon>
        <taxon>fabids</taxon>
        <taxon>Rosales</taxon>
        <taxon>Rosaceae</taxon>
        <taxon>Amygdaloideae</taxon>
        <taxon>Maleae</taxon>
        <taxon>Malus</taxon>
    </lineage>
</organism>
<protein>
    <submittedName>
        <fullName evidence="2">Uncharacterized protein</fullName>
    </submittedName>
</protein>
<sequence>MKFDQLIDKARQPVRSFPWKRAAQNCTQLIIDLILAIVKYLCVPLFVCARERKLFFVPIPILLGMAIAEVLKLAAVDASPLLKVKLYLLKSPTYGIRI</sequence>
<dbReference type="PANTHER" id="PTHR36000">
    <property type="entry name" value="DEFECTIVE 1273 PROTEIN, PUTATIVE-RELATED"/>
    <property type="match status" value="1"/>
</dbReference>
<keyword evidence="1" id="KW-1133">Transmembrane helix</keyword>
<gene>
    <name evidence="2" type="ORF">DVH24_042220</name>
</gene>
<dbReference type="PANTHER" id="PTHR36000:SF2">
    <property type="entry name" value="DEFECTIVE 1273 PROTEIN, PUTATIVE-RELATED"/>
    <property type="match status" value="1"/>
</dbReference>